<evidence type="ECO:0000313" key="3">
    <source>
        <dbReference type="Proteomes" id="UP000198862"/>
    </source>
</evidence>
<dbReference type="Pfam" id="PF21722">
    <property type="entry name" value="Gly_rich_2"/>
    <property type="match status" value="1"/>
</dbReference>
<name>A0A1I1RWR7_9GAMM</name>
<dbReference type="AlphaFoldDB" id="A0A1I1RWR7"/>
<dbReference type="RefSeq" id="WP_091989527.1">
    <property type="nucleotide sequence ID" value="NZ_FOLO01000050.1"/>
</dbReference>
<reference evidence="2 3" key="1">
    <citation type="submission" date="2016-10" db="EMBL/GenBank/DDBJ databases">
        <authorList>
            <person name="de Groot N.N."/>
        </authorList>
    </citation>
    <scope>NUCLEOTIDE SEQUENCE [LARGE SCALE GENOMIC DNA]</scope>
    <source>
        <strain evidence="2 3">DSM 6059</strain>
    </source>
</reference>
<organism evidence="2 3">
    <name type="scientific">Pseudoalteromonas denitrificans DSM 6059</name>
    <dbReference type="NCBI Taxonomy" id="1123010"/>
    <lineage>
        <taxon>Bacteria</taxon>
        <taxon>Pseudomonadati</taxon>
        <taxon>Pseudomonadota</taxon>
        <taxon>Gammaproteobacteria</taxon>
        <taxon>Alteromonadales</taxon>
        <taxon>Pseudoalteromonadaceae</taxon>
        <taxon>Pseudoalteromonas</taxon>
    </lineage>
</organism>
<protein>
    <recommendedName>
        <fullName evidence="1">Glycine-rich domain-containing protein</fullName>
    </recommendedName>
</protein>
<feature type="domain" description="Glycine-rich" evidence="1">
    <location>
        <begin position="14"/>
        <end position="113"/>
    </location>
</feature>
<dbReference type="InterPro" id="IPR049304">
    <property type="entry name" value="Gly_rich_dom"/>
</dbReference>
<proteinExistence type="predicted"/>
<sequence>MLRSIEFSQPTKGSWFVPKGVTQINLMINGAGGGGALSAYDDRTQSKMDGMGGFGGHYIEVKLKVLPETKIPISIGKGGSGGTVRSPNGESGEATYFGNIVNVNGGLGGVISNSKFEQLNIWDRKIYINPDFLISINALDVGEWPSNFQDYLRQDESIWERYRYTSIGGEGANSLLKVVF</sequence>
<evidence type="ECO:0000313" key="2">
    <source>
        <dbReference type="EMBL" id="SFD35090.1"/>
    </source>
</evidence>
<dbReference type="Proteomes" id="UP000198862">
    <property type="component" value="Unassembled WGS sequence"/>
</dbReference>
<dbReference type="EMBL" id="FOLO01000050">
    <property type="protein sequence ID" value="SFD35090.1"/>
    <property type="molecule type" value="Genomic_DNA"/>
</dbReference>
<accession>A0A1I1RWR7</accession>
<keyword evidence="3" id="KW-1185">Reference proteome</keyword>
<evidence type="ECO:0000259" key="1">
    <source>
        <dbReference type="Pfam" id="PF21722"/>
    </source>
</evidence>
<dbReference type="STRING" id="1123010.SAMN02745724_04281"/>
<gene>
    <name evidence="2" type="ORF">SAMN02745724_04281</name>
</gene>